<comment type="caution">
    <text evidence="1">The sequence shown here is derived from an EMBL/GenBank/DDBJ whole genome shotgun (WGS) entry which is preliminary data.</text>
</comment>
<reference evidence="1 2" key="1">
    <citation type="journal article" date="2021" name="bioRxiv">
        <title>Chromosome-scale and haplotype-resolved genome assembly of a tetraploid potato cultivar.</title>
        <authorList>
            <person name="Sun H."/>
            <person name="Jiao W.-B."/>
            <person name="Krause K."/>
            <person name="Campoy J.A."/>
            <person name="Goel M."/>
            <person name="Folz-Donahue K."/>
            <person name="Kukat C."/>
            <person name="Huettel B."/>
            <person name="Schneeberger K."/>
        </authorList>
    </citation>
    <scope>NUCLEOTIDE SEQUENCE [LARGE SCALE GENOMIC DNA]</scope>
    <source>
        <strain evidence="1">SolTubOtavaFocal</strain>
        <tissue evidence="1">Leaves</tissue>
    </source>
</reference>
<organism evidence="1 2">
    <name type="scientific">Solanum tuberosum</name>
    <name type="common">Potato</name>
    <dbReference type="NCBI Taxonomy" id="4113"/>
    <lineage>
        <taxon>Eukaryota</taxon>
        <taxon>Viridiplantae</taxon>
        <taxon>Streptophyta</taxon>
        <taxon>Embryophyta</taxon>
        <taxon>Tracheophyta</taxon>
        <taxon>Spermatophyta</taxon>
        <taxon>Magnoliopsida</taxon>
        <taxon>eudicotyledons</taxon>
        <taxon>Gunneridae</taxon>
        <taxon>Pentapetalae</taxon>
        <taxon>asterids</taxon>
        <taxon>lamiids</taxon>
        <taxon>Solanales</taxon>
        <taxon>Solanaceae</taxon>
        <taxon>Solanoideae</taxon>
        <taxon>Solaneae</taxon>
        <taxon>Solanum</taxon>
    </lineage>
</organism>
<dbReference type="EMBL" id="JAIVGD010000028">
    <property type="protein sequence ID" value="KAH0738843.1"/>
    <property type="molecule type" value="Genomic_DNA"/>
</dbReference>
<keyword evidence="2" id="KW-1185">Reference proteome</keyword>
<evidence type="ECO:0000313" key="2">
    <source>
        <dbReference type="Proteomes" id="UP000826656"/>
    </source>
</evidence>
<proteinExistence type="predicted"/>
<evidence type="ECO:0000313" key="1">
    <source>
        <dbReference type="EMBL" id="KAH0738843.1"/>
    </source>
</evidence>
<sequence>MSRLCEFQEMKPYFCVFRRLLVISQPLLLRFPATTCDISATSSAFSGDCLRCLGQPTASPPTRFGNFPEYKGKKLKL</sequence>
<protein>
    <submittedName>
        <fullName evidence="1">Uncharacterized protein</fullName>
    </submittedName>
</protein>
<gene>
    <name evidence="1" type="ORF">KY290_037548</name>
</gene>
<name>A0ABQ7TXR9_SOLTU</name>
<accession>A0ABQ7TXR9</accession>
<dbReference type="Proteomes" id="UP000826656">
    <property type="component" value="Unassembled WGS sequence"/>
</dbReference>